<feature type="domain" description="Rab-GAP TBC" evidence="2">
    <location>
        <begin position="163"/>
        <end position="399"/>
    </location>
</feature>
<dbReference type="PANTHER" id="PTHR22957">
    <property type="entry name" value="TBC1 DOMAIN FAMILY MEMBER GTPASE-ACTIVATING PROTEIN"/>
    <property type="match status" value="1"/>
</dbReference>
<dbReference type="FunFam" id="1.10.472.80:FF:000001">
    <property type="entry name" value="TBC1 domain family member 22B"/>
    <property type="match status" value="1"/>
</dbReference>
<organism evidence="3 4">
    <name type="scientific">Cyanidium caldarium</name>
    <name type="common">Red alga</name>
    <dbReference type="NCBI Taxonomy" id="2771"/>
    <lineage>
        <taxon>Eukaryota</taxon>
        <taxon>Rhodophyta</taxon>
        <taxon>Bangiophyceae</taxon>
        <taxon>Cyanidiales</taxon>
        <taxon>Cyanidiaceae</taxon>
        <taxon>Cyanidium</taxon>
    </lineage>
</organism>
<dbReference type="InterPro" id="IPR000195">
    <property type="entry name" value="Rab-GAP-TBC_dom"/>
</dbReference>
<keyword evidence="4" id="KW-1185">Reference proteome</keyword>
<dbReference type="PROSITE" id="PS50086">
    <property type="entry name" value="TBC_RABGAP"/>
    <property type="match status" value="1"/>
</dbReference>
<dbReference type="Pfam" id="PF00566">
    <property type="entry name" value="RabGAP-TBC"/>
    <property type="match status" value="1"/>
</dbReference>
<dbReference type="Gene3D" id="1.10.472.80">
    <property type="entry name" value="Ypt/Rab-GAP domain of gyp1p, domain 3"/>
    <property type="match status" value="1"/>
</dbReference>
<name>A0AAV9IR52_CYACA</name>
<protein>
    <recommendedName>
        <fullName evidence="2">Rab-GAP TBC domain-containing protein</fullName>
    </recommendedName>
</protein>
<dbReference type="SUPFAM" id="SSF47923">
    <property type="entry name" value="Ypt/Rab-GAP domain of gyp1p"/>
    <property type="match status" value="2"/>
</dbReference>
<sequence length="466" mass="52307">MEWEGGDITDQTCDATAAAEVDSARNTGTSRPLSIRGEGAVGTLGHLEAAFAEKDALLSGVWRRAWWAEDEGGHAVESERRDGATEVVPTRGRSTDRASAPTTTTTTPRQHGAAASSSDELGLLLETFRQWTWLPLRPAGDSPPPLLSTTVDTSLLRKRSWAGVQPAHRAIVWKLLLGYCPTRADRVARVLERQRDEYWRSAEELLSSAGRPPRPPSLPVSAEASASRRQIDMDVPRTSPAHRLFHTAEMQAAMKRILQLWSVRHPASGYVQGMNDILLPLLYVCYADHDPSRVQPHDQSLDAAGATALPLAEADAYWCLCALLSTVQDQYTFAQPGIQKRVRYLRDLIQRVDAPLCDHLDRCGIDFMQFSFRWMNCLLVREFPFPLVLRLWDAYLSEQGAFASFHVYVCAALVERFSATLQRLDFQEMVMFLQHLPTAEWNEDDVTMLLSQAYLWRSLFEGARRV</sequence>
<dbReference type="EMBL" id="JANCYW010000002">
    <property type="protein sequence ID" value="KAK4534565.1"/>
    <property type="molecule type" value="Genomic_DNA"/>
</dbReference>
<gene>
    <name evidence="3" type="ORF">CDCA_CDCA02G0590</name>
</gene>
<dbReference type="InterPro" id="IPR035969">
    <property type="entry name" value="Rab-GAP_TBC_sf"/>
</dbReference>
<proteinExistence type="predicted"/>
<feature type="compositionally biased region" description="Basic and acidic residues" evidence="1">
    <location>
        <begin position="72"/>
        <end position="84"/>
    </location>
</feature>
<comment type="caution">
    <text evidence="3">The sequence shown here is derived from an EMBL/GenBank/DDBJ whole genome shotgun (WGS) entry which is preliminary data.</text>
</comment>
<feature type="region of interest" description="Disordered" evidence="1">
    <location>
        <begin position="205"/>
        <end position="229"/>
    </location>
</feature>
<evidence type="ECO:0000256" key="1">
    <source>
        <dbReference type="SAM" id="MobiDB-lite"/>
    </source>
</evidence>
<evidence type="ECO:0000313" key="4">
    <source>
        <dbReference type="Proteomes" id="UP001301350"/>
    </source>
</evidence>
<dbReference type="PANTHER" id="PTHR22957:SF26">
    <property type="entry name" value="LD44506P"/>
    <property type="match status" value="1"/>
</dbReference>
<dbReference type="AlphaFoldDB" id="A0AAV9IR52"/>
<dbReference type="GO" id="GO:0005096">
    <property type="term" value="F:GTPase activator activity"/>
    <property type="evidence" value="ECO:0007669"/>
    <property type="project" value="TreeGrafter"/>
</dbReference>
<evidence type="ECO:0000313" key="3">
    <source>
        <dbReference type="EMBL" id="KAK4534565.1"/>
    </source>
</evidence>
<accession>A0AAV9IR52</accession>
<evidence type="ECO:0000259" key="2">
    <source>
        <dbReference type="PROSITE" id="PS50086"/>
    </source>
</evidence>
<dbReference type="Gene3D" id="1.10.8.270">
    <property type="entry name" value="putative rabgap domain of human tbc1 domain family member 14 like domains"/>
    <property type="match status" value="1"/>
</dbReference>
<feature type="region of interest" description="Disordered" evidence="1">
    <location>
        <begin position="72"/>
        <end position="117"/>
    </location>
</feature>
<reference evidence="3 4" key="1">
    <citation type="submission" date="2022-07" db="EMBL/GenBank/DDBJ databases">
        <title>Genome-wide signatures of adaptation to extreme environments.</title>
        <authorList>
            <person name="Cho C.H."/>
            <person name="Yoon H.S."/>
        </authorList>
    </citation>
    <scope>NUCLEOTIDE SEQUENCE [LARGE SCALE GENOMIC DNA]</scope>
    <source>
        <strain evidence="3 4">DBV 063 E5</strain>
    </source>
</reference>
<dbReference type="SMART" id="SM00164">
    <property type="entry name" value="TBC"/>
    <property type="match status" value="1"/>
</dbReference>
<dbReference type="Proteomes" id="UP001301350">
    <property type="component" value="Unassembled WGS sequence"/>
</dbReference>